<reference evidence="6 7" key="1">
    <citation type="journal article" date="2018" name="Science">
        <title>The opium poppy genome and morphinan production.</title>
        <authorList>
            <person name="Guo L."/>
            <person name="Winzer T."/>
            <person name="Yang X."/>
            <person name="Li Y."/>
            <person name="Ning Z."/>
            <person name="He Z."/>
            <person name="Teodor R."/>
            <person name="Lu Y."/>
            <person name="Bowser T.A."/>
            <person name="Graham I.A."/>
            <person name="Ye K."/>
        </authorList>
    </citation>
    <scope>NUCLEOTIDE SEQUENCE [LARGE SCALE GENOMIC DNA]</scope>
    <source>
        <strain evidence="7">cv. HN1</strain>
        <tissue evidence="6">Leaves</tissue>
    </source>
</reference>
<dbReference type="GO" id="GO:0015165">
    <property type="term" value="F:pyrimidine nucleotide-sugar transmembrane transporter activity"/>
    <property type="evidence" value="ECO:0007669"/>
    <property type="project" value="InterPro"/>
</dbReference>
<evidence type="ECO:0000256" key="3">
    <source>
        <dbReference type="ARBA" id="ARBA00022989"/>
    </source>
</evidence>
<feature type="non-terminal residue" evidence="6">
    <location>
        <position position="1"/>
    </location>
</feature>
<dbReference type="STRING" id="3469.A0A4Y7IXJ5"/>
<evidence type="ECO:0000256" key="5">
    <source>
        <dbReference type="SAM" id="Phobius"/>
    </source>
</evidence>
<feature type="transmembrane region" description="Helical" evidence="5">
    <location>
        <begin position="126"/>
        <end position="147"/>
    </location>
</feature>
<dbReference type="GO" id="GO:0000139">
    <property type="term" value="C:Golgi membrane"/>
    <property type="evidence" value="ECO:0007669"/>
    <property type="project" value="InterPro"/>
</dbReference>
<keyword evidence="2 5" id="KW-0812">Transmembrane</keyword>
<evidence type="ECO:0008006" key="8">
    <source>
        <dbReference type="Google" id="ProtNLM"/>
    </source>
</evidence>
<gene>
    <name evidence="6" type="ORF">C5167_021302</name>
</gene>
<evidence type="ECO:0000256" key="2">
    <source>
        <dbReference type="ARBA" id="ARBA00022692"/>
    </source>
</evidence>
<comment type="subcellular location">
    <subcellularLocation>
        <location evidence="1">Membrane</location>
        <topology evidence="1">Multi-pass membrane protein</topology>
    </subcellularLocation>
</comment>
<keyword evidence="3 5" id="KW-1133">Transmembrane helix</keyword>
<evidence type="ECO:0000256" key="4">
    <source>
        <dbReference type="ARBA" id="ARBA00023136"/>
    </source>
</evidence>
<organism evidence="6 7">
    <name type="scientific">Papaver somniferum</name>
    <name type="common">Opium poppy</name>
    <dbReference type="NCBI Taxonomy" id="3469"/>
    <lineage>
        <taxon>Eukaryota</taxon>
        <taxon>Viridiplantae</taxon>
        <taxon>Streptophyta</taxon>
        <taxon>Embryophyta</taxon>
        <taxon>Tracheophyta</taxon>
        <taxon>Spermatophyta</taxon>
        <taxon>Magnoliopsida</taxon>
        <taxon>Ranunculales</taxon>
        <taxon>Papaveraceae</taxon>
        <taxon>Papaveroideae</taxon>
        <taxon>Papaver</taxon>
    </lineage>
</organism>
<dbReference type="EMBL" id="CM010716">
    <property type="protein sequence ID" value="RZC52876.1"/>
    <property type="molecule type" value="Genomic_DNA"/>
</dbReference>
<dbReference type="SUPFAM" id="SSF54928">
    <property type="entry name" value="RNA-binding domain, RBD"/>
    <property type="match status" value="1"/>
</dbReference>
<keyword evidence="4 5" id="KW-0472">Membrane</keyword>
<dbReference type="Proteomes" id="UP000316621">
    <property type="component" value="Chromosome 2"/>
</dbReference>
<accession>A0A4Y7IXJ5</accession>
<evidence type="ECO:0000256" key="1">
    <source>
        <dbReference type="ARBA" id="ARBA00004141"/>
    </source>
</evidence>
<name>A0A4Y7IXJ5_PAPSO</name>
<evidence type="ECO:0000313" key="7">
    <source>
        <dbReference type="Proteomes" id="UP000316621"/>
    </source>
</evidence>
<protein>
    <recommendedName>
        <fullName evidence="8">RRM domain-containing protein</fullName>
    </recommendedName>
</protein>
<dbReference type="GO" id="GO:0003676">
    <property type="term" value="F:nucleic acid binding"/>
    <property type="evidence" value="ECO:0007669"/>
    <property type="project" value="InterPro"/>
</dbReference>
<feature type="transmembrane region" description="Helical" evidence="5">
    <location>
        <begin position="92"/>
        <end position="114"/>
    </location>
</feature>
<proteinExistence type="predicted"/>
<dbReference type="InterPro" id="IPR007271">
    <property type="entry name" value="Nuc_sug_transpt"/>
</dbReference>
<dbReference type="AlphaFoldDB" id="A0A4Y7IXJ5"/>
<feature type="transmembrane region" description="Helical" evidence="5">
    <location>
        <begin position="153"/>
        <end position="171"/>
    </location>
</feature>
<dbReference type="InterPro" id="IPR035979">
    <property type="entry name" value="RBD_domain_sf"/>
</dbReference>
<sequence length="266" mass="29041">LLQESRFPYPLNAQPDKAAFYGFLYISHIAAKAISSANWGSCLVDSCSCSIKRWGRQGKGSSGSDADLILFHGINPVLVESVLSGFASSLCLWAYFMIPVITNAVGGILVGLVTAHAGGVRKASRILRNFVFVIVSALLVTALLQFIFDGKPPSVYCLLALPLVISSISIYQKYPYKIKKKDAIIEFVDPRALPKALAMNGHKLGDKPLTVEEFVPNHLDTCGGRSPYGVSICPFRYLFYSDRGWRGAGIGKRGSPYHFPSVLYVE</sequence>
<dbReference type="Gramene" id="RZC52876">
    <property type="protein sequence ID" value="RZC52876"/>
    <property type="gene ID" value="C5167_021302"/>
</dbReference>
<keyword evidence="7" id="KW-1185">Reference proteome</keyword>
<evidence type="ECO:0000313" key="6">
    <source>
        <dbReference type="EMBL" id="RZC52876.1"/>
    </source>
</evidence>
<dbReference type="PANTHER" id="PTHR10231">
    <property type="entry name" value="NUCLEOTIDE-SUGAR TRANSMEMBRANE TRANSPORTER"/>
    <property type="match status" value="1"/>
</dbReference>